<dbReference type="SUPFAM" id="SSF51905">
    <property type="entry name" value="FAD/NAD(P)-binding domain"/>
    <property type="match status" value="1"/>
</dbReference>
<dbReference type="Gene3D" id="3.40.30.20">
    <property type="match status" value="1"/>
</dbReference>
<dbReference type="Pfam" id="PF07976">
    <property type="entry name" value="Phe_hydrox_dim"/>
    <property type="match status" value="1"/>
</dbReference>
<dbReference type="OrthoDB" id="1716816at2759"/>
<keyword evidence="3" id="KW-0274">FAD</keyword>
<reference evidence="9" key="1">
    <citation type="journal article" date="2011" name="Proc. Natl. Acad. Sci. U.S.A.">
        <title>Obligate biotrophy features unraveled by the genomic analysis of rust fungi.</title>
        <authorList>
            <person name="Duplessis S."/>
            <person name="Cuomo C.A."/>
            <person name="Lin Y.-C."/>
            <person name="Aerts A."/>
            <person name="Tisserant E."/>
            <person name="Veneault-Fourrey C."/>
            <person name="Joly D.L."/>
            <person name="Hacquard S."/>
            <person name="Amselem J."/>
            <person name="Cantarel B.L."/>
            <person name="Chiu R."/>
            <person name="Coutinho P.M."/>
            <person name="Feau N."/>
            <person name="Field M."/>
            <person name="Frey P."/>
            <person name="Gelhaye E."/>
            <person name="Goldberg J."/>
            <person name="Grabherr M.G."/>
            <person name="Kodira C.D."/>
            <person name="Kohler A."/>
            <person name="Kuees U."/>
            <person name="Lindquist E.A."/>
            <person name="Lucas S.M."/>
            <person name="Mago R."/>
            <person name="Mauceli E."/>
            <person name="Morin E."/>
            <person name="Murat C."/>
            <person name="Pangilinan J.L."/>
            <person name="Park R."/>
            <person name="Pearson M."/>
            <person name="Quesneville H."/>
            <person name="Rouhier N."/>
            <person name="Sakthikumar S."/>
            <person name="Salamov A.A."/>
            <person name="Schmutz J."/>
            <person name="Selles B."/>
            <person name="Shapiro H."/>
            <person name="Tanguay P."/>
            <person name="Tuskan G.A."/>
            <person name="Henrissat B."/>
            <person name="Van de Peer Y."/>
            <person name="Rouze P."/>
            <person name="Ellis J.G."/>
            <person name="Dodds P.N."/>
            <person name="Schein J.E."/>
            <person name="Zhong S."/>
            <person name="Hamelin R.C."/>
            <person name="Grigoriev I.V."/>
            <person name="Szabo L.J."/>
            <person name="Martin F."/>
        </authorList>
    </citation>
    <scope>NUCLEOTIDE SEQUENCE [LARGE SCALE GENOMIC DNA]</scope>
    <source>
        <strain evidence="9">98AG31 / pathotype 3-4-7</strain>
    </source>
</reference>
<dbReference type="InterPro" id="IPR050641">
    <property type="entry name" value="RIFMO-like"/>
</dbReference>
<comment type="similarity">
    <text evidence="1">Belongs to the PheA/TfdB FAD monooxygenase family.</text>
</comment>
<dbReference type="RefSeq" id="XP_007413957.1">
    <property type="nucleotide sequence ID" value="XM_007413895.1"/>
</dbReference>
<dbReference type="CDD" id="cd02979">
    <property type="entry name" value="PHOX_C"/>
    <property type="match status" value="1"/>
</dbReference>
<evidence type="ECO:0000256" key="2">
    <source>
        <dbReference type="ARBA" id="ARBA00022630"/>
    </source>
</evidence>
<evidence type="ECO:0000256" key="5">
    <source>
        <dbReference type="SAM" id="Phobius"/>
    </source>
</evidence>
<dbReference type="GO" id="GO:0071949">
    <property type="term" value="F:FAD binding"/>
    <property type="evidence" value="ECO:0007669"/>
    <property type="project" value="InterPro"/>
</dbReference>
<dbReference type="GO" id="GO:0016709">
    <property type="term" value="F:oxidoreductase activity, acting on paired donors, with incorporation or reduction of molecular oxygen, NAD(P)H as one donor, and incorporation of one atom of oxygen"/>
    <property type="evidence" value="ECO:0007669"/>
    <property type="project" value="UniProtKB-ARBA"/>
</dbReference>
<dbReference type="GeneID" id="18927712"/>
<dbReference type="PANTHER" id="PTHR43004">
    <property type="entry name" value="TRK SYSTEM POTASSIUM UPTAKE PROTEIN"/>
    <property type="match status" value="1"/>
</dbReference>
<dbReference type="KEGG" id="mlr:MELLADRAFT_38407"/>
<keyword evidence="5" id="KW-0472">Membrane</keyword>
<dbReference type="EMBL" id="GL883128">
    <property type="protein sequence ID" value="EGG02844.1"/>
    <property type="molecule type" value="Genomic_DNA"/>
</dbReference>
<dbReference type="InterPro" id="IPR036249">
    <property type="entry name" value="Thioredoxin-like_sf"/>
</dbReference>
<evidence type="ECO:0008006" key="10">
    <source>
        <dbReference type="Google" id="ProtNLM"/>
    </source>
</evidence>
<feature type="domain" description="FAD-binding" evidence="6">
    <location>
        <begin position="225"/>
        <end position="422"/>
    </location>
</feature>
<organism evidence="9">
    <name type="scientific">Melampsora larici-populina (strain 98AG31 / pathotype 3-4-7)</name>
    <name type="common">Poplar leaf rust fungus</name>
    <dbReference type="NCBI Taxonomy" id="747676"/>
    <lineage>
        <taxon>Eukaryota</taxon>
        <taxon>Fungi</taxon>
        <taxon>Dikarya</taxon>
        <taxon>Basidiomycota</taxon>
        <taxon>Pucciniomycotina</taxon>
        <taxon>Pucciniomycetes</taxon>
        <taxon>Pucciniales</taxon>
        <taxon>Melampsoraceae</taxon>
        <taxon>Melampsora</taxon>
    </lineage>
</organism>
<feature type="transmembrane region" description="Helical" evidence="5">
    <location>
        <begin position="12"/>
        <end position="33"/>
    </location>
</feature>
<keyword evidence="2" id="KW-0285">Flavoprotein</keyword>
<dbReference type="Proteomes" id="UP000001072">
    <property type="component" value="Unassembled WGS sequence"/>
</dbReference>
<proteinExistence type="inferred from homology"/>
<dbReference type="SUPFAM" id="SSF52833">
    <property type="entry name" value="Thioredoxin-like"/>
    <property type="match status" value="1"/>
</dbReference>
<dbReference type="InterPro" id="IPR038220">
    <property type="entry name" value="PHOX_C_sf"/>
</dbReference>
<sequence length="683" mass="76499">MNSDSNVSKVDVLIIGAGPAGLMAAACLTKYGINNIRIVDKRSTKIYTGQADGLNARSLEIFHALGMGSEIIREINVFGEVCYWEPNESGEIKRASRSPATLPGLSKFRSSCLHQGRIEKHLIDKISKWSISSNQSNDQNQKRVIVERAVCPDSIELPPITSSPLSDEDEDHITLTLRHLSESEAQPAQFLPSTNDGLFRSNVFDDEESSLGSTLNDLPIKESLETIQCKFVIGTDGARSWTRNALGLKLIGESLNYFWGVLDGIPATNFPDIRMRCAVHSAENGSVMIIPREKDLVRLYIQLPQPPEGQRPNRNDVTPEKLLEVANSILAPYTIRIPKIEWYTCYEIGQRLADSWQWNNRVFIAGDACHTHSPKAGQGMNTSMADTFNLAWKLAHVLQKKAHPKILETYETERSKIARELIIFDQKLSSLFSGKPAKDKEDESGISLEEFHEILERGKYFTSGTTVNYENNLLVVKQTDSNLKIKSKPDLAKKISIGTRLQSHRVVCLADAKVYDTLELIPADGKWKLLIFPGDIQGNENCKAKLEKLSNFLADDQKSPIKRFTPVGDESDSILDCITIASSPRISLELEHFHQILRPLQGQHGFGSYLKIFTDEASYREGHGHAYEKYGINPDVGCMLVVRPDQHVSLILDLDDHLALSKSFFSIHTPIESCQVDFFYLFL</sequence>
<keyword evidence="5" id="KW-1133">Transmembrane helix</keyword>
<evidence type="ECO:0000313" key="9">
    <source>
        <dbReference type="Proteomes" id="UP000001072"/>
    </source>
</evidence>
<dbReference type="InterPro" id="IPR036188">
    <property type="entry name" value="FAD/NAD-bd_sf"/>
</dbReference>
<dbReference type="PANTHER" id="PTHR43004:SF20">
    <property type="entry name" value="2-MONOOXYGENASE, PUTATIVE (AFU_ORTHOLOGUE AFUA_1G13660)-RELATED"/>
    <property type="match status" value="1"/>
</dbReference>
<dbReference type="PRINTS" id="PR00420">
    <property type="entry name" value="RNGMNOXGNASE"/>
</dbReference>
<feature type="domain" description="Phenol hydroxylase-like C-terminal dimerisation" evidence="7">
    <location>
        <begin position="467"/>
        <end position="666"/>
    </location>
</feature>
<evidence type="ECO:0000256" key="4">
    <source>
        <dbReference type="ARBA" id="ARBA00023002"/>
    </source>
</evidence>
<evidence type="ECO:0000256" key="1">
    <source>
        <dbReference type="ARBA" id="ARBA00007801"/>
    </source>
</evidence>
<dbReference type="STRING" id="747676.F4RXT1"/>
<dbReference type="Pfam" id="PF01494">
    <property type="entry name" value="FAD_binding_3"/>
    <property type="match status" value="2"/>
</dbReference>
<dbReference type="HOGENOM" id="CLU_009665_9_2_1"/>
<gene>
    <name evidence="8" type="ORF">MELLADRAFT_38407</name>
</gene>
<evidence type="ECO:0000256" key="3">
    <source>
        <dbReference type="ARBA" id="ARBA00022827"/>
    </source>
</evidence>
<keyword evidence="9" id="KW-1185">Reference proteome</keyword>
<evidence type="ECO:0000313" key="8">
    <source>
        <dbReference type="EMBL" id="EGG02844.1"/>
    </source>
</evidence>
<dbReference type="VEuPathDB" id="FungiDB:MELLADRAFT_38407"/>
<keyword evidence="5" id="KW-0812">Transmembrane</keyword>
<dbReference type="Gene3D" id="3.50.50.60">
    <property type="entry name" value="FAD/NAD(P)-binding domain"/>
    <property type="match status" value="1"/>
</dbReference>
<feature type="domain" description="FAD-binding" evidence="6">
    <location>
        <begin position="9"/>
        <end position="125"/>
    </location>
</feature>
<protein>
    <recommendedName>
        <fullName evidence="10">FAD-binding domain-containing protein</fullName>
    </recommendedName>
</protein>
<dbReference type="SUPFAM" id="SSF54373">
    <property type="entry name" value="FAD-linked reductases, C-terminal domain"/>
    <property type="match status" value="1"/>
</dbReference>
<evidence type="ECO:0000259" key="7">
    <source>
        <dbReference type="Pfam" id="PF07976"/>
    </source>
</evidence>
<evidence type="ECO:0000259" key="6">
    <source>
        <dbReference type="Pfam" id="PF01494"/>
    </source>
</evidence>
<keyword evidence="4" id="KW-0560">Oxidoreductase</keyword>
<accession>F4RXT1</accession>
<dbReference type="AlphaFoldDB" id="F4RXT1"/>
<dbReference type="eggNOG" id="KOG3855">
    <property type="taxonomic scope" value="Eukaryota"/>
</dbReference>
<dbReference type="InterPro" id="IPR012941">
    <property type="entry name" value="Phe_hydrox_C_dim_dom"/>
</dbReference>
<dbReference type="InParanoid" id="F4RXT1"/>
<dbReference type="Gene3D" id="3.30.9.10">
    <property type="entry name" value="D-Amino Acid Oxidase, subunit A, domain 2"/>
    <property type="match status" value="1"/>
</dbReference>
<dbReference type="InterPro" id="IPR002938">
    <property type="entry name" value="FAD-bd"/>
</dbReference>
<name>F4RXT1_MELLP</name>